<dbReference type="Gene3D" id="1.10.1740.10">
    <property type="match status" value="1"/>
</dbReference>
<dbReference type="AlphaFoldDB" id="A0A1N7NGE3"/>
<proteinExistence type="inferred from homology"/>
<dbReference type="InterPro" id="IPR013249">
    <property type="entry name" value="RNA_pol_sigma70_r4_t2"/>
</dbReference>
<dbReference type="GO" id="GO:0003677">
    <property type="term" value="F:DNA binding"/>
    <property type="evidence" value="ECO:0007669"/>
    <property type="project" value="InterPro"/>
</dbReference>
<dbReference type="SUPFAM" id="SSF88946">
    <property type="entry name" value="Sigma2 domain of RNA polymerase sigma factors"/>
    <property type="match status" value="1"/>
</dbReference>
<dbReference type="RefSeq" id="WP_076378148.1">
    <property type="nucleotide sequence ID" value="NZ_AP017422.1"/>
</dbReference>
<accession>A0A1N7NGE3</accession>
<name>A0A1N7NGE3_9BACT</name>
<dbReference type="Proteomes" id="UP000186917">
    <property type="component" value="Unassembled WGS sequence"/>
</dbReference>
<organism evidence="8 9">
    <name type="scientific">Filimonas lacunae</name>
    <dbReference type="NCBI Taxonomy" id="477680"/>
    <lineage>
        <taxon>Bacteria</taxon>
        <taxon>Pseudomonadati</taxon>
        <taxon>Bacteroidota</taxon>
        <taxon>Chitinophagia</taxon>
        <taxon>Chitinophagales</taxon>
        <taxon>Chitinophagaceae</taxon>
        <taxon>Filimonas</taxon>
    </lineage>
</organism>
<evidence type="ECO:0000256" key="4">
    <source>
        <dbReference type="ARBA" id="ARBA00023163"/>
    </source>
</evidence>
<protein>
    <submittedName>
        <fullName evidence="8">RNA polymerase sigma-70 factor, ECF subfamily</fullName>
    </submittedName>
</protein>
<dbReference type="SUPFAM" id="SSF88659">
    <property type="entry name" value="Sigma3 and sigma4 domains of RNA polymerase sigma factors"/>
    <property type="match status" value="1"/>
</dbReference>
<dbReference type="PANTHER" id="PTHR43133">
    <property type="entry name" value="RNA POLYMERASE ECF-TYPE SIGMA FACTO"/>
    <property type="match status" value="1"/>
</dbReference>
<dbReference type="NCBIfam" id="TIGR02937">
    <property type="entry name" value="sigma70-ECF"/>
    <property type="match status" value="1"/>
</dbReference>
<gene>
    <name evidence="8" type="ORF">SAMN05421788_102416</name>
</gene>
<keyword evidence="4" id="KW-0804">Transcription</keyword>
<dbReference type="InterPro" id="IPR039425">
    <property type="entry name" value="RNA_pol_sigma-70-like"/>
</dbReference>
<dbReference type="InterPro" id="IPR036388">
    <property type="entry name" value="WH-like_DNA-bd_sf"/>
</dbReference>
<dbReference type="InterPro" id="IPR014327">
    <property type="entry name" value="RNA_pol_sigma70_bacteroid"/>
</dbReference>
<dbReference type="InterPro" id="IPR013325">
    <property type="entry name" value="RNA_pol_sigma_r2"/>
</dbReference>
<dbReference type="EMBL" id="FTOR01000002">
    <property type="protein sequence ID" value="SIS97308.1"/>
    <property type="molecule type" value="Genomic_DNA"/>
</dbReference>
<evidence type="ECO:0000313" key="9">
    <source>
        <dbReference type="Proteomes" id="UP000186917"/>
    </source>
</evidence>
<dbReference type="GO" id="GO:0016987">
    <property type="term" value="F:sigma factor activity"/>
    <property type="evidence" value="ECO:0007669"/>
    <property type="project" value="UniProtKB-KW"/>
</dbReference>
<dbReference type="PANTHER" id="PTHR43133:SF46">
    <property type="entry name" value="RNA POLYMERASE SIGMA-70 FACTOR ECF SUBFAMILY"/>
    <property type="match status" value="1"/>
</dbReference>
<dbReference type="InterPro" id="IPR013324">
    <property type="entry name" value="RNA_pol_sigma_r3/r4-like"/>
</dbReference>
<dbReference type="Gene3D" id="1.10.10.10">
    <property type="entry name" value="Winged helix-like DNA-binding domain superfamily/Winged helix DNA-binding domain"/>
    <property type="match status" value="1"/>
</dbReference>
<evidence type="ECO:0000256" key="2">
    <source>
        <dbReference type="ARBA" id="ARBA00023015"/>
    </source>
</evidence>
<dbReference type="CDD" id="cd06171">
    <property type="entry name" value="Sigma70_r4"/>
    <property type="match status" value="1"/>
</dbReference>
<evidence type="ECO:0000256" key="1">
    <source>
        <dbReference type="ARBA" id="ARBA00010641"/>
    </source>
</evidence>
<evidence type="ECO:0000259" key="7">
    <source>
        <dbReference type="Pfam" id="PF08281"/>
    </source>
</evidence>
<keyword evidence="9" id="KW-1185">Reference proteome</keyword>
<keyword evidence="3" id="KW-0731">Sigma factor</keyword>
<evidence type="ECO:0000256" key="3">
    <source>
        <dbReference type="ARBA" id="ARBA00023082"/>
    </source>
</evidence>
<dbReference type="Pfam" id="PF04542">
    <property type="entry name" value="Sigma70_r2"/>
    <property type="match status" value="1"/>
</dbReference>
<evidence type="ECO:0000259" key="6">
    <source>
        <dbReference type="Pfam" id="PF04542"/>
    </source>
</evidence>
<comment type="similarity">
    <text evidence="1">Belongs to the sigma-70 factor family. ECF subfamily.</text>
</comment>
<dbReference type="NCBIfam" id="TIGR02985">
    <property type="entry name" value="Sig70_bacteroi1"/>
    <property type="match status" value="1"/>
</dbReference>
<evidence type="ECO:0000313" key="8">
    <source>
        <dbReference type="EMBL" id="SIS97308.1"/>
    </source>
</evidence>
<dbReference type="GO" id="GO:0006352">
    <property type="term" value="P:DNA-templated transcription initiation"/>
    <property type="evidence" value="ECO:0007669"/>
    <property type="project" value="InterPro"/>
</dbReference>
<feature type="domain" description="RNA polymerase sigma factor 70 region 4 type 2" evidence="7">
    <location>
        <begin position="135"/>
        <end position="186"/>
    </location>
</feature>
<reference evidence="9" key="1">
    <citation type="submission" date="2017-01" db="EMBL/GenBank/DDBJ databases">
        <authorList>
            <person name="Varghese N."/>
            <person name="Submissions S."/>
        </authorList>
    </citation>
    <scope>NUCLEOTIDE SEQUENCE [LARGE SCALE GENOMIC DNA]</scope>
    <source>
        <strain evidence="9">DSM 21054</strain>
    </source>
</reference>
<keyword evidence="2" id="KW-0805">Transcription regulation</keyword>
<dbReference type="Pfam" id="PF08281">
    <property type="entry name" value="Sigma70_r4_2"/>
    <property type="match status" value="1"/>
</dbReference>
<dbReference type="InterPro" id="IPR014284">
    <property type="entry name" value="RNA_pol_sigma-70_dom"/>
</dbReference>
<evidence type="ECO:0000256" key="5">
    <source>
        <dbReference type="SAM" id="MobiDB-lite"/>
    </source>
</evidence>
<feature type="domain" description="RNA polymerase sigma-70 region 2" evidence="6">
    <location>
        <begin position="37"/>
        <end position="103"/>
    </location>
</feature>
<dbReference type="InterPro" id="IPR007627">
    <property type="entry name" value="RNA_pol_sigma70_r2"/>
</dbReference>
<sequence length="202" mass="23172">MTDTDYSEEKSGKPHPLPQPDLQQQATGGSREAFKAIYDKYWPDLFQAAYKRTRNADDARDLVQELFIALWDNPDRLLQETDLGGYLFVALRNRIFNYFEKQTVRLNYLMAQPFKPVESEDAIFSTIRTREIKACVAAAVAAMPPRMKEIYILSREQQLSIAEIAGLLGIAPQTVKNQLHTALEKIRTHLDSHNLGSFFFLF</sequence>
<feature type="region of interest" description="Disordered" evidence="5">
    <location>
        <begin position="1"/>
        <end position="28"/>
    </location>
</feature>
<dbReference type="STRING" id="477680.SAMN05421788_102416"/>